<proteinExistence type="predicted"/>
<sequence>MTQAAEKTTLDTGAVLTTDMLEASARPVAITRDDDFDRRVRRGFQFVRDTLSGNKQVYGATTGFGPLVTYDGSEDQAAQSDNALQHLTAGQGRELPPEVVRATMLVRTWSLARGVSGISPTALDALCAALETDFTPVVPGLGSVGASGDLIPLAHIAQALRGNGHALAGGTRMSAADALAAAGLRPLTLTGRDGLSMVNGTSVTSAAAGLAVASLRRSHRIGVLLTAALADLLGAEPAFLVPQLLDAYGHPEAATVGDALRAHLEGTRPTGDRPLQEPYSIRCVPHLMGAALSALTWAADVVDRDLNGVSDNPLFFPDDDLVAHGGNFFGQPVAFAGDLLSMTATQMGNLAERQLDLLVDPVRSSGLPPMLTTRPGRQHGVQGVQLATTAIVAAMRRACVPASIQSLPTNLHNQDVVPFGTQAALTALEQAQNLRILHGSLAVGLRQAAHLRPHGARAHKCAELVDALAAEIPPIDEDRGLDVDVRTAADVLDRFVTERVTA</sequence>
<organism evidence="2 3">
    <name type="scientific">Lentzea albida</name>
    <dbReference type="NCBI Taxonomy" id="65499"/>
    <lineage>
        <taxon>Bacteria</taxon>
        <taxon>Bacillati</taxon>
        <taxon>Actinomycetota</taxon>
        <taxon>Actinomycetes</taxon>
        <taxon>Pseudonocardiales</taxon>
        <taxon>Pseudonocardiaceae</taxon>
        <taxon>Lentzea</taxon>
    </lineage>
</organism>
<dbReference type="InterPro" id="IPR024083">
    <property type="entry name" value="Fumarase/histidase_N"/>
</dbReference>
<dbReference type="PROSITE" id="PS00488">
    <property type="entry name" value="PAL_HISTIDASE"/>
    <property type="match status" value="1"/>
</dbReference>
<dbReference type="Gene3D" id="1.20.200.10">
    <property type="entry name" value="Fumarase/aspartase (Central domain)"/>
    <property type="match status" value="1"/>
</dbReference>
<dbReference type="InterPro" id="IPR022313">
    <property type="entry name" value="Phe/His_NH3-lyase_AS"/>
</dbReference>
<dbReference type="InterPro" id="IPR008948">
    <property type="entry name" value="L-Aspartase-like"/>
</dbReference>
<evidence type="ECO:0000313" key="2">
    <source>
        <dbReference type="EMBL" id="SES36237.1"/>
    </source>
</evidence>
<dbReference type="STRING" id="65499.SAMN04488000_1244"/>
<accession>A0A1H9WRD5</accession>
<dbReference type="AlphaFoldDB" id="A0A1H9WRD5"/>
<reference evidence="3" key="1">
    <citation type="submission" date="2016-10" db="EMBL/GenBank/DDBJ databases">
        <authorList>
            <person name="Varghese N."/>
            <person name="Submissions S."/>
        </authorList>
    </citation>
    <scope>NUCLEOTIDE SEQUENCE [LARGE SCALE GENOMIC DNA]</scope>
    <source>
        <strain evidence="3">DSM 44437</strain>
    </source>
</reference>
<dbReference type="Gene3D" id="1.10.275.10">
    <property type="entry name" value="Fumarase/aspartase (N-terminal domain)"/>
    <property type="match status" value="1"/>
</dbReference>
<dbReference type="GO" id="GO:0016841">
    <property type="term" value="F:ammonia-lyase activity"/>
    <property type="evidence" value="ECO:0007669"/>
    <property type="project" value="InterPro"/>
</dbReference>
<protein>
    <submittedName>
        <fullName evidence="2">Histidine ammonia-lyase</fullName>
    </submittedName>
</protein>
<dbReference type="InterPro" id="IPR001106">
    <property type="entry name" value="Aromatic_Lyase"/>
</dbReference>
<dbReference type="PANTHER" id="PTHR10362">
    <property type="entry name" value="HISTIDINE AMMONIA-LYASE"/>
    <property type="match status" value="1"/>
</dbReference>
<evidence type="ECO:0000256" key="1">
    <source>
        <dbReference type="ARBA" id="ARBA00023239"/>
    </source>
</evidence>
<evidence type="ECO:0000313" key="3">
    <source>
        <dbReference type="Proteomes" id="UP000199503"/>
    </source>
</evidence>
<dbReference type="Proteomes" id="UP000199503">
    <property type="component" value="Unassembled WGS sequence"/>
</dbReference>
<dbReference type="CDD" id="cd00332">
    <property type="entry name" value="PAL-HAL"/>
    <property type="match status" value="1"/>
</dbReference>
<name>A0A1H9WRD5_9PSEU</name>
<dbReference type="SUPFAM" id="SSF48557">
    <property type="entry name" value="L-aspartase-like"/>
    <property type="match status" value="1"/>
</dbReference>
<gene>
    <name evidence="2" type="ORF">SAMN04488000_1244</name>
</gene>
<keyword evidence="1 2" id="KW-0456">Lyase</keyword>
<dbReference type="Pfam" id="PF00221">
    <property type="entry name" value="Lyase_aromatic"/>
    <property type="match status" value="1"/>
</dbReference>
<dbReference type="EMBL" id="FOFV01000024">
    <property type="protein sequence ID" value="SES36237.1"/>
    <property type="molecule type" value="Genomic_DNA"/>
</dbReference>
<keyword evidence="3" id="KW-1185">Reference proteome</keyword>
<dbReference type="RefSeq" id="WP_177230141.1">
    <property type="nucleotide sequence ID" value="NZ_FOFV01000024.1"/>
</dbReference>